<comment type="similarity">
    <text evidence="4">Belongs to the UbiA prenyltransferase family.</text>
</comment>
<dbReference type="GO" id="GO:0016765">
    <property type="term" value="F:transferase activity, transferring alkyl or aryl (other than methyl) groups"/>
    <property type="evidence" value="ECO:0007669"/>
    <property type="project" value="InterPro"/>
</dbReference>
<feature type="transmembrane region" description="Helical" evidence="10">
    <location>
        <begin position="21"/>
        <end position="38"/>
    </location>
</feature>
<protein>
    <submittedName>
        <fullName evidence="11">Uncharacterized protein</fullName>
    </submittedName>
</protein>
<evidence type="ECO:0000256" key="1">
    <source>
        <dbReference type="ARBA" id="ARBA00001946"/>
    </source>
</evidence>
<keyword evidence="12" id="KW-1185">Reference proteome</keyword>
<evidence type="ECO:0000256" key="4">
    <source>
        <dbReference type="ARBA" id="ARBA00005985"/>
    </source>
</evidence>
<reference evidence="11" key="1">
    <citation type="submission" date="2021-01" db="EMBL/GenBank/DDBJ databases">
        <authorList>
            <consortium name="Genoscope - CEA"/>
            <person name="William W."/>
        </authorList>
    </citation>
    <scope>NUCLEOTIDE SEQUENCE</scope>
</reference>
<evidence type="ECO:0000313" key="12">
    <source>
        <dbReference type="Proteomes" id="UP000689195"/>
    </source>
</evidence>
<dbReference type="AlphaFoldDB" id="A0A8S1W361"/>
<organism evidence="11 12">
    <name type="scientific">Paramecium pentaurelia</name>
    <dbReference type="NCBI Taxonomy" id="43138"/>
    <lineage>
        <taxon>Eukaryota</taxon>
        <taxon>Sar</taxon>
        <taxon>Alveolata</taxon>
        <taxon>Ciliophora</taxon>
        <taxon>Intramacronucleata</taxon>
        <taxon>Oligohymenophorea</taxon>
        <taxon>Peniculida</taxon>
        <taxon>Parameciidae</taxon>
        <taxon>Paramecium</taxon>
    </lineage>
</organism>
<dbReference type="OrthoDB" id="18170at2759"/>
<evidence type="ECO:0000256" key="5">
    <source>
        <dbReference type="ARBA" id="ARBA00022679"/>
    </source>
</evidence>
<feature type="region of interest" description="Disordered" evidence="9">
    <location>
        <begin position="467"/>
        <end position="528"/>
    </location>
</feature>
<dbReference type="InterPro" id="IPR000537">
    <property type="entry name" value="UbiA_prenyltransferase"/>
</dbReference>
<dbReference type="PANTHER" id="PTHR11048">
    <property type="entry name" value="PRENYLTRANSFERASES"/>
    <property type="match status" value="1"/>
</dbReference>
<dbReference type="InterPro" id="IPR030470">
    <property type="entry name" value="UbiA_prenylTrfase_CS"/>
</dbReference>
<feature type="transmembrane region" description="Helical" evidence="10">
    <location>
        <begin position="114"/>
        <end position="133"/>
    </location>
</feature>
<gene>
    <name evidence="11" type="ORF">PPENT_87.1.T0800083</name>
</gene>
<evidence type="ECO:0000256" key="2">
    <source>
        <dbReference type="ARBA" id="ARBA00004141"/>
    </source>
</evidence>
<evidence type="ECO:0000256" key="6">
    <source>
        <dbReference type="ARBA" id="ARBA00022692"/>
    </source>
</evidence>
<dbReference type="EMBL" id="CAJJDO010000080">
    <property type="protein sequence ID" value="CAD8183107.1"/>
    <property type="molecule type" value="Genomic_DNA"/>
</dbReference>
<comment type="cofactor">
    <cofactor evidence="1">
        <name>Mg(2+)</name>
        <dbReference type="ChEBI" id="CHEBI:18420"/>
    </cofactor>
</comment>
<feature type="transmembrane region" description="Helical" evidence="10">
    <location>
        <begin position="212"/>
        <end position="240"/>
    </location>
</feature>
<evidence type="ECO:0000256" key="3">
    <source>
        <dbReference type="ARBA" id="ARBA00005179"/>
    </source>
</evidence>
<dbReference type="Pfam" id="PF01040">
    <property type="entry name" value="UbiA"/>
    <property type="match status" value="1"/>
</dbReference>
<feature type="compositionally biased region" description="Basic and acidic residues" evidence="9">
    <location>
        <begin position="467"/>
        <end position="482"/>
    </location>
</feature>
<evidence type="ECO:0000313" key="11">
    <source>
        <dbReference type="EMBL" id="CAD8183107.1"/>
    </source>
</evidence>
<dbReference type="InterPro" id="IPR039653">
    <property type="entry name" value="Prenyltransferase"/>
</dbReference>
<keyword evidence="5" id="KW-0808">Transferase</keyword>
<dbReference type="GO" id="GO:0006744">
    <property type="term" value="P:ubiquinone biosynthetic process"/>
    <property type="evidence" value="ECO:0007669"/>
    <property type="project" value="TreeGrafter"/>
</dbReference>
<comment type="caution">
    <text evidence="11">The sequence shown here is derived from an EMBL/GenBank/DDBJ whole genome shotgun (WGS) entry which is preliminary data.</text>
</comment>
<proteinExistence type="inferred from homology"/>
<name>A0A8S1W361_9CILI</name>
<accession>A0A8S1W361</accession>
<evidence type="ECO:0000256" key="10">
    <source>
        <dbReference type="SAM" id="Phobius"/>
    </source>
</evidence>
<comment type="pathway">
    <text evidence="3">Secondary metabolite biosynthesis.</text>
</comment>
<sequence length="575" mass="67527">MIKYLSAHLRLARHDKPIGALLLHIPCIWGTILGQPTFNFQEIIWYSSVFGVGSFTMRAAGCVVNDMWDKNIDNKVERTRLRPLASGELQMKDAWISLFAHCSVGLLVLTQLNWNTIAASFGIVPIAFLYPLAKRYFSYPQLVLGIAFNWGIVVGGLQLAGMLNPAIMLGYTAGIVNTLIYDTVYGHQDKEYDKSLGLYSTAYTLPKNTPLYLTWVFSGLIGLTCYAASYNPGVYPLIALNQLDMYLRLKSTDFDNPESCSKFFKDFKWFQMFERKELKARVKKKVEQSENQEIIFSIKRKLGDQSYDNIYLQNDEEMMRFINSRKQLKVNFDDIINQTKNLSLNDETKKIVVLEKLQSEDTNQNCEETQQKSILKDRREQFVDKFRRDIREKMLQENRNKFIIELEQDKNNLKCCDQKQDDQLEKDYYIMKQVNKNEINQEKKSALMNIDAKQIEKYFDNYYVDSEHNSSIDSEDSQRTDQDAYEYPENESSDNEDLEVEEDYYDNNSDDSQKYKKYRRKDIQEQDDQIEIDEQQQALGIEINQVQAFMSFIKQHEQIKQEKQCWKTFDYEKDF</sequence>
<keyword evidence="8 10" id="KW-0472">Membrane</keyword>
<evidence type="ECO:0000256" key="9">
    <source>
        <dbReference type="SAM" id="MobiDB-lite"/>
    </source>
</evidence>
<feature type="transmembrane region" description="Helical" evidence="10">
    <location>
        <begin position="142"/>
        <end position="163"/>
    </location>
</feature>
<evidence type="ECO:0000256" key="7">
    <source>
        <dbReference type="ARBA" id="ARBA00022989"/>
    </source>
</evidence>
<dbReference type="PROSITE" id="PS00943">
    <property type="entry name" value="UBIA"/>
    <property type="match status" value="1"/>
</dbReference>
<dbReference type="Proteomes" id="UP000689195">
    <property type="component" value="Unassembled WGS sequence"/>
</dbReference>
<feature type="compositionally biased region" description="Acidic residues" evidence="9">
    <location>
        <begin position="483"/>
        <end position="509"/>
    </location>
</feature>
<dbReference type="CDD" id="cd13959">
    <property type="entry name" value="PT_UbiA_COQ2"/>
    <property type="match status" value="1"/>
</dbReference>
<evidence type="ECO:0000256" key="8">
    <source>
        <dbReference type="ARBA" id="ARBA00023136"/>
    </source>
</evidence>
<dbReference type="GO" id="GO:0005743">
    <property type="term" value="C:mitochondrial inner membrane"/>
    <property type="evidence" value="ECO:0007669"/>
    <property type="project" value="TreeGrafter"/>
</dbReference>
<comment type="subcellular location">
    <subcellularLocation>
        <location evidence="2">Membrane</location>
        <topology evidence="2">Multi-pass membrane protein</topology>
    </subcellularLocation>
</comment>
<dbReference type="FunFam" id="1.10.357.140:FF:000008">
    <property type="entry name" value="4-hydroxybenzoate octaprenyltransferase"/>
    <property type="match status" value="1"/>
</dbReference>
<feature type="transmembrane region" description="Helical" evidence="10">
    <location>
        <begin position="44"/>
        <end position="68"/>
    </location>
</feature>
<keyword evidence="6 10" id="KW-0812">Transmembrane</keyword>
<keyword evidence="7 10" id="KW-1133">Transmembrane helix</keyword>
<dbReference type="PANTHER" id="PTHR11048:SF28">
    <property type="entry name" value="4-HYDROXYBENZOATE POLYPRENYLTRANSFERASE, MITOCHONDRIAL"/>
    <property type="match status" value="1"/>
</dbReference>